<comment type="subcellular location">
    <subcellularLocation>
        <location evidence="1">Cell outer membrane</location>
    </subcellularLocation>
</comment>
<dbReference type="InterPro" id="IPR036737">
    <property type="entry name" value="OmpA-like_sf"/>
</dbReference>
<dbReference type="InterPro" id="IPR050330">
    <property type="entry name" value="Bact_OuterMem_StrucFunc"/>
</dbReference>
<keyword evidence="8" id="KW-1185">Reference proteome</keyword>
<keyword evidence="2 4" id="KW-0472">Membrane</keyword>
<evidence type="ECO:0000313" key="8">
    <source>
        <dbReference type="Proteomes" id="UP001500394"/>
    </source>
</evidence>
<sequence>MHGRGEAQILDRLGKKVENKVKQRVDRKVDKAVDKGLDKVEEKIDKSTKGGVSSTTVKGKTSSDPNVMSSNYDFIPGDQLLFYDDFSNTAYGDFPSKWNTTVGGKVVKFSNLTGNWFMVGDNALSFPLLKGSLPQNFTVEFDLYYPDNAVRPPVTFGFSEVANPAKQSIQRKKLFYFVIPKSNNVENVVGYTTNMYSGHETFTEWDVRGHTGKVVHVSIAVNEERIRLYMDTEKLFDLPKAFDNNAYRNNFHLRAAEVIPKPKDGFYVSNVRIAAVSKDLSAALIGEGKLVVSGIHFDSGSDRIKAVSYNILNEIGLLMQHNPSAKFEIVGHTDSDGGAQLNQRLSLQRAEAVRQYLMKNFNIPASQLVAIGKGASEPVASNATAEGKAQNRRVEFIRK</sequence>
<evidence type="ECO:0000259" key="6">
    <source>
        <dbReference type="PROSITE" id="PS51123"/>
    </source>
</evidence>
<keyword evidence="3" id="KW-0998">Cell outer membrane</keyword>
<dbReference type="RefSeq" id="WP_345063927.1">
    <property type="nucleotide sequence ID" value="NZ_BAABGR010000004.1"/>
</dbReference>
<feature type="domain" description="OmpA-like" evidence="6">
    <location>
        <begin position="287"/>
        <end position="399"/>
    </location>
</feature>
<dbReference type="Gene3D" id="3.30.1330.60">
    <property type="entry name" value="OmpA-like domain"/>
    <property type="match status" value="1"/>
</dbReference>
<evidence type="ECO:0000256" key="2">
    <source>
        <dbReference type="ARBA" id="ARBA00023136"/>
    </source>
</evidence>
<dbReference type="PANTHER" id="PTHR30329:SF21">
    <property type="entry name" value="LIPOPROTEIN YIAD-RELATED"/>
    <property type="match status" value="1"/>
</dbReference>
<dbReference type="PANTHER" id="PTHR30329">
    <property type="entry name" value="STATOR ELEMENT OF FLAGELLAR MOTOR COMPLEX"/>
    <property type="match status" value="1"/>
</dbReference>
<dbReference type="Proteomes" id="UP001500394">
    <property type="component" value="Unassembled WGS sequence"/>
</dbReference>
<reference evidence="8" key="1">
    <citation type="journal article" date="2019" name="Int. J. Syst. Evol. Microbiol.">
        <title>The Global Catalogue of Microorganisms (GCM) 10K type strain sequencing project: providing services to taxonomists for standard genome sequencing and annotation.</title>
        <authorList>
            <consortium name="The Broad Institute Genomics Platform"/>
            <consortium name="The Broad Institute Genome Sequencing Center for Infectious Disease"/>
            <person name="Wu L."/>
            <person name="Ma J."/>
        </authorList>
    </citation>
    <scope>NUCLEOTIDE SEQUENCE [LARGE SCALE GENOMIC DNA]</scope>
    <source>
        <strain evidence="8">JCM 17858</strain>
    </source>
</reference>
<evidence type="ECO:0000256" key="4">
    <source>
        <dbReference type="PROSITE-ProRule" id="PRU00473"/>
    </source>
</evidence>
<accession>A0ABP8QVM9</accession>
<protein>
    <recommendedName>
        <fullName evidence="6">OmpA-like domain-containing protein</fullName>
    </recommendedName>
</protein>
<organism evidence="7 8">
    <name type="scientific">Sphingobacterium thermophilum</name>
    <dbReference type="NCBI Taxonomy" id="768534"/>
    <lineage>
        <taxon>Bacteria</taxon>
        <taxon>Pseudomonadati</taxon>
        <taxon>Bacteroidota</taxon>
        <taxon>Sphingobacteriia</taxon>
        <taxon>Sphingobacteriales</taxon>
        <taxon>Sphingobacteriaceae</taxon>
        <taxon>Sphingobacterium</taxon>
    </lineage>
</organism>
<evidence type="ECO:0000256" key="3">
    <source>
        <dbReference type="ARBA" id="ARBA00023237"/>
    </source>
</evidence>
<feature type="region of interest" description="Disordered" evidence="5">
    <location>
        <begin position="44"/>
        <end position="64"/>
    </location>
</feature>
<dbReference type="InterPro" id="IPR006664">
    <property type="entry name" value="OMP_bac"/>
</dbReference>
<name>A0ABP8QVM9_9SPHI</name>
<feature type="compositionally biased region" description="Low complexity" evidence="5">
    <location>
        <begin position="49"/>
        <end position="63"/>
    </location>
</feature>
<gene>
    <name evidence="7" type="ORF">GCM10023173_03820</name>
</gene>
<dbReference type="SUPFAM" id="SSF103088">
    <property type="entry name" value="OmpA-like"/>
    <property type="match status" value="1"/>
</dbReference>
<dbReference type="InterPro" id="IPR006665">
    <property type="entry name" value="OmpA-like"/>
</dbReference>
<dbReference type="CDD" id="cd07185">
    <property type="entry name" value="OmpA_C-like"/>
    <property type="match status" value="1"/>
</dbReference>
<evidence type="ECO:0000256" key="5">
    <source>
        <dbReference type="SAM" id="MobiDB-lite"/>
    </source>
</evidence>
<evidence type="ECO:0000313" key="7">
    <source>
        <dbReference type="EMBL" id="GAA4511274.1"/>
    </source>
</evidence>
<dbReference type="PROSITE" id="PS51123">
    <property type="entry name" value="OMPA_2"/>
    <property type="match status" value="1"/>
</dbReference>
<dbReference type="PRINTS" id="PR01021">
    <property type="entry name" value="OMPADOMAIN"/>
</dbReference>
<dbReference type="Pfam" id="PF00691">
    <property type="entry name" value="OmpA"/>
    <property type="match status" value="1"/>
</dbReference>
<comment type="caution">
    <text evidence="7">The sequence shown here is derived from an EMBL/GenBank/DDBJ whole genome shotgun (WGS) entry which is preliminary data.</text>
</comment>
<dbReference type="EMBL" id="BAABGR010000004">
    <property type="protein sequence ID" value="GAA4511274.1"/>
    <property type="molecule type" value="Genomic_DNA"/>
</dbReference>
<proteinExistence type="predicted"/>
<evidence type="ECO:0000256" key="1">
    <source>
        <dbReference type="ARBA" id="ARBA00004442"/>
    </source>
</evidence>